<keyword evidence="1" id="KW-0238">DNA-binding</keyword>
<gene>
    <name evidence="3" type="ORF">NFI80_23495</name>
</gene>
<keyword evidence="4" id="KW-1185">Reference proteome</keyword>
<dbReference type="PANTHER" id="PTHR36924">
    <property type="entry name" value="ANTITOXIN HIGA-1"/>
    <property type="match status" value="1"/>
</dbReference>
<evidence type="ECO:0000313" key="3">
    <source>
        <dbReference type="EMBL" id="USJ30809.1"/>
    </source>
</evidence>
<evidence type="ECO:0000259" key="2">
    <source>
        <dbReference type="PROSITE" id="PS50943"/>
    </source>
</evidence>
<proteinExistence type="predicted"/>
<dbReference type="RefSeq" id="WP_235164013.1">
    <property type="nucleotide sequence ID" value="NZ_CP098805.1"/>
</dbReference>
<evidence type="ECO:0000256" key="1">
    <source>
        <dbReference type="ARBA" id="ARBA00023125"/>
    </source>
</evidence>
<dbReference type="SUPFAM" id="SSF47413">
    <property type="entry name" value="lambda repressor-like DNA-binding domains"/>
    <property type="match status" value="1"/>
</dbReference>
<dbReference type="Proteomes" id="UP001055420">
    <property type="component" value="Chromosome"/>
</dbReference>
<reference evidence="3" key="1">
    <citation type="submission" date="2022-06" db="EMBL/GenBank/DDBJ databases">
        <title>Novel species in genus Dyadobacter.</title>
        <authorList>
            <person name="Ma C."/>
        </authorList>
    </citation>
    <scope>NUCLEOTIDE SEQUENCE</scope>
    <source>
        <strain evidence="3">CY22</strain>
    </source>
</reference>
<dbReference type="Gene3D" id="1.10.260.40">
    <property type="entry name" value="lambda repressor-like DNA-binding domains"/>
    <property type="match status" value="1"/>
</dbReference>
<dbReference type="CDD" id="cd00093">
    <property type="entry name" value="HTH_XRE"/>
    <property type="match status" value="1"/>
</dbReference>
<accession>A0ABY4XK33</accession>
<protein>
    <submittedName>
        <fullName evidence="3">HigA family addiction module antitoxin</fullName>
    </submittedName>
</protein>
<dbReference type="InterPro" id="IPR001387">
    <property type="entry name" value="Cro/C1-type_HTH"/>
</dbReference>
<sequence length="102" mass="11245">MLKRGMRPSHPGAILAGMIEGLREESGRAFTITEIAAGLGISRSTLSAILNQKASVSSEMAVKLSEGFNTSAELWLNLQKNYDLWQAEKNVSRENIRHFVNV</sequence>
<name>A0ABY4XK33_9BACT</name>
<dbReference type="NCBIfam" id="TIGR02607">
    <property type="entry name" value="antidote_HigA"/>
    <property type="match status" value="1"/>
</dbReference>
<feature type="domain" description="HTH cro/C1-type" evidence="2">
    <location>
        <begin position="31"/>
        <end position="75"/>
    </location>
</feature>
<dbReference type="InterPro" id="IPR013430">
    <property type="entry name" value="Toxin_antidote_HigA"/>
</dbReference>
<dbReference type="PANTHER" id="PTHR36924:SF1">
    <property type="entry name" value="ANTITOXIN HIGA-1"/>
    <property type="match status" value="1"/>
</dbReference>
<dbReference type="EMBL" id="CP098805">
    <property type="protein sequence ID" value="USJ30809.1"/>
    <property type="molecule type" value="Genomic_DNA"/>
</dbReference>
<dbReference type="InterPro" id="IPR010982">
    <property type="entry name" value="Lambda_DNA-bd_dom_sf"/>
</dbReference>
<dbReference type="PROSITE" id="PS50943">
    <property type="entry name" value="HTH_CROC1"/>
    <property type="match status" value="1"/>
</dbReference>
<dbReference type="SMART" id="SM00530">
    <property type="entry name" value="HTH_XRE"/>
    <property type="match status" value="1"/>
</dbReference>
<evidence type="ECO:0000313" key="4">
    <source>
        <dbReference type="Proteomes" id="UP001055420"/>
    </source>
</evidence>
<organism evidence="3 4">
    <name type="scientific">Dyadobacter chenhuakuii</name>
    <dbReference type="NCBI Taxonomy" id="2909339"/>
    <lineage>
        <taxon>Bacteria</taxon>
        <taxon>Pseudomonadati</taxon>
        <taxon>Bacteroidota</taxon>
        <taxon>Cytophagia</taxon>
        <taxon>Cytophagales</taxon>
        <taxon>Spirosomataceae</taxon>
        <taxon>Dyadobacter</taxon>
    </lineage>
</organism>
<dbReference type="Pfam" id="PF01381">
    <property type="entry name" value="HTH_3"/>
    <property type="match status" value="1"/>
</dbReference>